<sequence length="85" mass="9617">MEQCFVGLSIRVSNRHLVRAKFSNSSNQLCESIHESYYISLLPCAHLPFGQVCSVASNDYGTNSSFFLYADRDTQQLLQDTNVSY</sequence>
<reference evidence="1 2" key="1">
    <citation type="submission" date="2019-02" db="EMBL/GenBank/DDBJ databases">
        <title>Deep-cultivation of Planctomycetes and their phenomic and genomic characterization uncovers novel biology.</title>
        <authorList>
            <person name="Wiegand S."/>
            <person name="Jogler M."/>
            <person name="Boedeker C."/>
            <person name="Pinto D."/>
            <person name="Vollmers J."/>
            <person name="Rivas-Marin E."/>
            <person name="Kohn T."/>
            <person name="Peeters S.H."/>
            <person name="Heuer A."/>
            <person name="Rast P."/>
            <person name="Oberbeckmann S."/>
            <person name="Bunk B."/>
            <person name="Jeske O."/>
            <person name="Meyerdierks A."/>
            <person name="Storesund J.E."/>
            <person name="Kallscheuer N."/>
            <person name="Luecker S."/>
            <person name="Lage O.M."/>
            <person name="Pohl T."/>
            <person name="Merkel B.J."/>
            <person name="Hornburger P."/>
            <person name="Mueller R.-W."/>
            <person name="Bruemmer F."/>
            <person name="Labrenz M."/>
            <person name="Spormann A.M."/>
            <person name="Op den Camp H."/>
            <person name="Overmann J."/>
            <person name="Amann R."/>
            <person name="Jetten M.S.M."/>
            <person name="Mascher T."/>
            <person name="Medema M.H."/>
            <person name="Devos D.P."/>
            <person name="Kaster A.-K."/>
            <person name="Ovreas L."/>
            <person name="Rohde M."/>
            <person name="Galperin M.Y."/>
            <person name="Jogler C."/>
        </authorList>
    </citation>
    <scope>NUCLEOTIDE SEQUENCE [LARGE SCALE GENOMIC DNA]</scope>
    <source>
        <strain evidence="1 2">HG15A2</strain>
    </source>
</reference>
<accession>A0A517MWI2</accession>
<evidence type="ECO:0000313" key="2">
    <source>
        <dbReference type="Proteomes" id="UP000319852"/>
    </source>
</evidence>
<gene>
    <name evidence="1" type="ORF">HG15A2_25570</name>
</gene>
<proteinExistence type="predicted"/>
<evidence type="ECO:0000313" key="1">
    <source>
        <dbReference type="EMBL" id="QDS99235.1"/>
    </source>
</evidence>
<keyword evidence="2" id="KW-1185">Reference proteome</keyword>
<organism evidence="1 2">
    <name type="scientific">Adhaeretor mobilis</name>
    <dbReference type="NCBI Taxonomy" id="1930276"/>
    <lineage>
        <taxon>Bacteria</taxon>
        <taxon>Pseudomonadati</taxon>
        <taxon>Planctomycetota</taxon>
        <taxon>Planctomycetia</taxon>
        <taxon>Pirellulales</taxon>
        <taxon>Lacipirellulaceae</taxon>
        <taxon>Adhaeretor</taxon>
    </lineage>
</organism>
<dbReference type="KEGG" id="amob:HG15A2_25570"/>
<dbReference type="AlphaFoldDB" id="A0A517MWI2"/>
<dbReference type="Proteomes" id="UP000319852">
    <property type="component" value="Chromosome"/>
</dbReference>
<name>A0A517MWI2_9BACT</name>
<dbReference type="EMBL" id="CP036263">
    <property type="protein sequence ID" value="QDS99235.1"/>
    <property type="molecule type" value="Genomic_DNA"/>
</dbReference>
<protein>
    <submittedName>
        <fullName evidence="1">Uncharacterized protein</fullName>
    </submittedName>
</protein>